<keyword evidence="3" id="KW-1185">Reference proteome</keyword>
<evidence type="ECO:0000313" key="4">
    <source>
        <dbReference type="WBParaSite" id="NBR_0001980601-mRNA-1"/>
    </source>
</evidence>
<reference evidence="2 3" key="2">
    <citation type="submission" date="2018-11" db="EMBL/GenBank/DDBJ databases">
        <authorList>
            <consortium name="Pathogen Informatics"/>
        </authorList>
    </citation>
    <scope>NUCLEOTIDE SEQUENCE [LARGE SCALE GENOMIC DNA]</scope>
</reference>
<sequence length="219" mass="23871">MSACLGIAKGDGNCLSSQKQRTSPKKRPLTDNSADDYTAVDDGSLSKRPKHSPNSPTVLSSSPLKRSAKKNLIKADLSDFSDWDESPVKQAALKTSTSTNAISCDKENSANELDDSFDEPIIPYEKRSAALRFSNNLSAIKKISSECYQGSAFSAKDSGVPDFPSLNDESIEIELTVREVRSEDGVMDLICVTDEGQESIVYLQVKIYSFNFDSDLPPV</sequence>
<accession>A0A0N4YRD4</accession>
<dbReference type="AlphaFoldDB" id="A0A0N4YRD4"/>
<protein>
    <submittedName>
        <fullName evidence="4">Non-specific serine/threonine protein kinase</fullName>
    </submittedName>
</protein>
<feature type="compositionally biased region" description="Polar residues" evidence="1">
    <location>
        <begin position="52"/>
        <end position="64"/>
    </location>
</feature>
<dbReference type="STRING" id="27835.A0A0N4YRD4"/>
<proteinExistence type="predicted"/>
<gene>
    <name evidence="2" type="ORF">NBR_LOCUS19807</name>
</gene>
<name>A0A0N4YRD4_NIPBR</name>
<evidence type="ECO:0000313" key="3">
    <source>
        <dbReference type="Proteomes" id="UP000271162"/>
    </source>
</evidence>
<feature type="region of interest" description="Disordered" evidence="1">
    <location>
        <begin position="1"/>
        <end position="65"/>
    </location>
</feature>
<dbReference type="WBParaSite" id="NBR_0001980601-mRNA-1">
    <property type="protein sequence ID" value="NBR_0001980601-mRNA-1"/>
    <property type="gene ID" value="NBR_0001980601"/>
</dbReference>
<reference evidence="4" key="1">
    <citation type="submission" date="2017-02" db="UniProtKB">
        <authorList>
            <consortium name="WormBaseParasite"/>
        </authorList>
    </citation>
    <scope>IDENTIFICATION</scope>
</reference>
<dbReference type="Proteomes" id="UP000271162">
    <property type="component" value="Unassembled WGS sequence"/>
</dbReference>
<dbReference type="EMBL" id="UYSL01024508">
    <property type="protein sequence ID" value="VDL83543.1"/>
    <property type="molecule type" value="Genomic_DNA"/>
</dbReference>
<evidence type="ECO:0000313" key="2">
    <source>
        <dbReference type="EMBL" id="VDL83543.1"/>
    </source>
</evidence>
<organism evidence="4">
    <name type="scientific">Nippostrongylus brasiliensis</name>
    <name type="common">Rat hookworm</name>
    <dbReference type="NCBI Taxonomy" id="27835"/>
    <lineage>
        <taxon>Eukaryota</taxon>
        <taxon>Metazoa</taxon>
        <taxon>Ecdysozoa</taxon>
        <taxon>Nematoda</taxon>
        <taxon>Chromadorea</taxon>
        <taxon>Rhabditida</taxon>
        <taxon>Rhabditina</taxon>
        <taxon>Rhabditomorpha</taxon>
        <taxon>Strongyloidea</taxon>
        <taxon>Heligmosomidae</taxon>
        <taxon>Nippostrongylus</taxon>
    </lineage>
</organism>
<evidence type="ECO:0000256" key="1">
    <source>
        <dbReference type="SAM" id="MobiDB-lite"/>
    </source>
</evidence>